<evidence type="ECO:0008006" key="4">
    <source>
        <dbReference type="Google" id="ProtNLM"/>
    </source>
</evidence>
<evidence type="ECO:0000313" key="2">
    <source>
        <dbReference type="EMBL" id="KAK5782057.1"/>
    </source>
</evidence>
<gene>
    <name evidence="2" type="ORF">RI543_000543</name>
</gene>
<dbReference type="Gene3D" id="3.90.1470.20">
    <property type="match status" value="1"/>
</dbReference>
<dbReference type="NCBIfam" id="TIGR01489">
    <property type="entry name" value="DKMTPPase-SF"/>
    <property type="match status" value="1"/>
</dbReference>
<dbReference type="Proteomes" id="UP001306508">
    <property type="component" value="Unassembled WGS sequence"/>
</dbReference>
<name>A0AAN8A854_9SACH</name>
<accession>A0AAN8A854</accession>
<dbReference type="Pfam" id="PF12710">
    <property type="entry name" value="HAD"/>
    <property type="match status" value="1"/>
</dbReference>
<dbReference type="InterPro" id="IPR036412">
    <property type="entry name" value="HAD-like_sf"/>
</dbReference>
<protein>
    <recommendedName>
        <fullName evidence="4">Phosphatase</fullName>
    </recommendedName>
</protein>
<dbReference type="SUPFAM" id="SSF56784">
    <property type="entry name" value="HAD-like"/>
    <property type="match status" value="1"/>
</dbReference>
<dbReference type="Gene3D" id="3.40.50.1000">
    <property type="entry name" value="HAD superfamily/HAD-like"/>
    <property type="match status" value="1"/>
</dbReference>
<dbReference type="PANTHER" id="PTHR28181:SF2">
    <property type="entry name" value="PHOSPHORIC MONOESTER HYDROLASE"/>
    <property type="match status" value="1"/>
</dbReference>
<evidence type="ECO:0000313" key="3">
    <source>
        <dbReference type="Proteomes" id="UP001306508"/>
    </source>
</evidence>
<organism evidence="2 3">
    <name type="scientific">Arxiozyma heterogenica</name>
    <dbReference type="NCBI Taxonomy" id="278026"/>
    <lineage>
        <taxon>Eukaryota</taxon>
        <taxon>Fungi</taxon>
        <taxon>Dikarya</taxon>
        <taxon>Ascomycota</taxon>
        <taxon>Saccharomycotina</taxon>
        <taxon>Saccharomycetes</taxon>
        <taxon>Saccharomycetales</taxon>
        <taxon>Saccharomycetaceae</taxon>
        <taxon>Arxiozyma</taxon>
    </lineage>
</organism>
<dbReference type="InterPro" id="IPR006384">
    <property type="entry name" value="HAD_hydro_PyrdxlP_Pase-like"/>
</dbReference>
<dbReference type="NCBIfam" id="TIGR01488">
    <property type="entry name" value="HAD-SF-IB"/>
    <property type="match status" value="1"/>
</dbReference>
<keyword evidence="3" id="KW-1185">Reference proteome</keyword>
<comment type="caution">
    <text evidence="2">The sequence shown here is derived from an EMBL/GenBank/DDBJ whole genome shotgun (WGS) entry which is preliminary data.</text>
</comment>
<dbReference type="InterPro" id="IPR050849">
    <property type="entry name" value="HAD-like_hydrolase_phosphatase"/>
</dbReference>
<reference evidence="3" key="1">
    <citation type="submission" date="2023-07" db="EMBL/GenBank/DDBJ databases">
        <title>A draft genome of Kazachstania heterogenica Y-27499.</title>
        <authorList>
            <person name="Donic C."/>
            <person name="Kralova J.S."/>
            <person name="Fidel L."/>
            <person name="Ben-Dor S."/>
            <person name="Jung S."/>
        </authorList>
    </citation>
    <scope>NUCLEOTIDE SEQUENCE [LARGE SCALE GENOMIC DNA]</scope>
    <source>
        <strain evidence="3">Y27499</strain>
    </source>
</reference>
<keyword evidence="1" id="KW-0378">Hydrolase</keyword>
<evidence type="ECO:0000256" key="1">
    <source>
        <dbReference type="ARBA" id="ARBA00022801"/>
    </source>
</evidence>
<dbReference type="PANTHER" id="PTHR28181">
    <property type="entry name" value="UPF0655 PROTEIN YCR015C"/>
    <property type="match status" value="1"/>
</dbReference>
<sequence>MIPKAVIFTDFDGTVTWQDSNDYLTDTLGFGKEERLRIFEGVLDGTTSFREGFTRMINSITSPLPESVKILEEKIQLDPGFKETFDWAQANNVPIIVVSSGMHPIIKHLLTNLLGAEHIDKIDIVSNDVELDENNKMTVVYRDETPFGHDKSKTIGLYKENFEKDLADGQVRPTYFYCGDGISDLSAAKECDLLFAKRGKDLITYCKKQNVPYHEFDTFKDILESMKNVLSGERTVAELMDN</sequence>
<dbReference type="EMBL" id="JAWIZZ010000022">
    <property type="protein sequence ID" value="KAK5782057.1"/>
    <property type="molecule type" value="Genomic_DNA"/>
</dbReference>
<dbReference type="AlphaFoldDB" id="A0AAN8A854"/>
<dbReference type="GO" id="GO:0016791">
    <property type="term" value="F:phosphatase activity"/>
    <property type="evidence" value="ECO:0007669"/>
    <property type="project" value="InterPro"/>
</dbReference>
<proteinExistence type="predicted"/>
<dbReference type="InterPro" id="IPR023214">
    <property type="entry name" value="HAD_sf"/>
</dbReference>